<dbReference type="FunFam" id="1.10.10.60:FF:000110">
    <property type="entry name" value="Transcriptional adapter"/>
    <property type="match status" value="1"/>
</dbReference>
<dbReference type="GO" id="GO:0140672">
    <property type="term" value="C:ATAC complex"/>
    <property type="evidence" value="ECO:0007669"/>
    <property type="project" value="UniProtKB-ARBA"/>
</dbReference>
<dbReference type="AlphaFoldDB" id="A0AB34GYD2"/>
<dbReference type="Proteomes" id="UP001159641">
    <property type="component" value="Unassembled WGS sequence"/>
</dbReference>
<feature type="region of interest" description="Disordered" evidence="14">
    <location>
        <begin position="1"/>
        <end position="119"/>
    </location>
</feature>
<gene>
    <name evidence="20" type="ORF">J1605_009010</name>
</gene>
<dbReference type="CDD" id="cd00167">
    <property type="entry name" value="SANT"/>
    <property type="match status" value="1"/>
</dbReference>
<evidence type="ECO:0000256" key="13">
    <source>
        <dbReference type="PROSITE-ProRule" id="PRU00228"/>
    </source>
</evidence>
<evidence type="ECO:0000259" key="19">
    <source>
        <dbReference type="PROSITE" id="PS51294"/>
    </source>
</evidence>
<dbReference type="InterPro" id="IPR017884">
    <property type="entry name" value="SANT_dom"/>
</dbReference>
<dbReference type="GO" id="GO:0003682">
    <property type="term" value="F:chromatin binding"/>
    <property type="evidence" value="ECO:0007669"/>
    <property type="project" value="TreeGrafter"/>
</dbReference>
<keyword evidence="7" id="KW-0805">Transcription regulation</keyword>
<feature type="domain" description="Myb-like" evidence="15">
    <location>
        <begin position="228"/>
        <end position="272"/>
    </location>
</feature>
<dbReference type="InterPro" id="IPR007526">
    <property type="entry name" value="SWIRM"/>
</dbReference>
<dbReference type="GO" id="GO:0003677">
    <property type="term" value="F:DNA binding"/>
    <property type="evidence" value="ECO:0007669"/>
    <property type="project" value="UniProtKB-KW"/>
</dbReference>
<dbReference type="GO" id="GO:0006338">
    <property type="term" value="P:chromatin remodeling"/>
    <property type="evidence" value="ECO:0007669"/>
    <property type="project" value="TreeGrafter"/>
</dbReference>
<evidence type="ECO:0000256" key="6">
    <source>
        <dbReference type="ARBA" id="ARBA00022833"/>
    </source>
</evidence>
<sequence length="597" mass="68269">MLENTKAGQYRPAPAHRTLERFKRHHEPASLRQPATRPQGKMITGPTQNSDKLLKGPTSKTSARSQTLERGYGRVGDRGRGGRGCAARDEAATAGAGTGRRRRARGPLSPAPRGSEHANLGRARSWRFLGAEEGNEIRSPTLRKIKAAVFANWGMDRLSSFSNDPSDKPPCRGCSSYLMEPYIKCAECGPPPFFLCLQCFTRGFEYKKHQSDHTYEIMTSDFPVLDPSWTAQEEMALLEAVMDCGFGNWQDVANQMCTKTKEECEKHYMKHFINNPLFASTLLNLKQAEEAKTADTAIPFHSTDDPPRPTFDSLLSRDMAGYMPARADFIEEFDNYAEWDLRDIDFVEDDSDILHALKMAVVDIYHSRLKERQRRKKIIRDHGLINLRKFQLMERRYPKEVQDLYETMRRFARIVGPVEHDKFIESHALEFELRREIKRLQEYRTAGITNFCSARTYDHLKKTREEERLKRTMLSEVLQYIQDSSACQQWLRRQADIDSGLSPSVPMASNSGRRSAPPLNLTGLPGTEKLNEKEKELCQMVRLVPGAYLEYKSALLNECNKQGGLRLAQARALIKIDVNKTRKIYDFLIREGYITKA</sequence>
<dbReference type="SUPFAM" id="SSF57850">
    <property type="entry name" value="RING/U-box"/>
    <property type="match status" value="1"/>
</dbReference>
<keyword evidence="10" id="KW-0539">Nucleus</keyword>
<dbReference type="PROSITE" id="PS51293">
    <property type="entry name" value="SANT"/>
    <property type="match status" value="1"/>
</dbReference>
<evidence type="ECO:0000259" key="16">
    <source>
        <dbReference type="PROSITE" id="PS50135"/>
    </source>
</evidence>
<dbReference type="Pfam" id="PF25299">
    <property type="entry name" value="ZZ_ADA2"/>
    <property type="match status" value="1"/>
</dbReference>
<reference evidence="20 21" key="1">
    <citation type="submission" date="2022-11" db="EMBL/GenBank/DDBJ databases">
        <title>Whole genome sequence of Eschrichtius robustus ER-17-0199.</title>
        <authorList>
            <person name="Bruniche-Olsen A."/>
            <person name="Black A.N."/>
            <person name="Fields C.J."/>
            <person name="Walden K."/>
            <person name="Dewoody J.A."/>
        </authorList>
    </citation>
    <scope>NUCLEOTIDE SEQUENCE [LARGE SCALE GENOMIC DNA]</scope>
    <source>
        <strain evidence="20">ER-17-0199</strain>
        <tissue evidence="20">Blubber</tissue>
    </source>
</reference>
<keyword evidence="21" id="KW-1185">Reference proteome</keyword>
<evidence type="ECO:0000256" key="7">
    <source>
        <dbReference type="ARBA" id="ARBA00023015"/>
    </source>
</evidence>
<dbReference type="EMBL" id="JAIQCJ010002079">
    <property type="protein sequence ID" value="KAJ8783967.1"/>
    <property type="molecule type" value="Genomic_DNA"/>
</dbReference>
<dbReference type="PANTHER" id="PTHR12374:SF20">
    <property type="entry name" value="TRANSCRIPTIONAL ADAPTER 2-ALPHA"/>
    <property type="match status" value="1"/>
</dbReference>
<dbReference type="InterPro" id="IPR001005">
    <property type="entry name" value="SANT/Myb"/>
</dbReference>
<keyword evidence="8" id="KW-0238">DNA-binding</keyword>
<feature type="compositionally biased region" description="Basic and acidic residues" evidence="14">
    <location>
        <begin position="71"/>
        <end position="91"/>
    </location>
</feature>
<dbReference type="FunFam" id="1.10.10.10:FF:000087">
    <property type="entry name" value="Transcriptional adapter 2"/>
    <property type="match status" value="1"/>
</dbReference>
<comment type="subcellular location">
    <subcellularLocation>
        <location evidence="1">Chromosome</location>
    </subcellularLocation>
</comment>
<proteinExistence type="predicted"/>
<dbReference type="Gene3D" id="1.10.10.60">
    <property type="entry name" value="Homeodomain-like"/>
    <property type="match status" value="1"/>
</dbReference>
<dbReference type="Pfam" id="PF22941">
    <property type="entry name" value="TADA2A-like_3rd"/>
    <property type="match status" value="1"/>
</dbReference>
<protein>
    <recommendedName>
        <fullName evidence="2">Transcriptional adapter 2-alpha</fullName>
    </recommendedName>
    <alternativeName>
        <fullName evidence="11">Transcriptional adapter 2-like</fullName>
    </alternativeName>
</protein>
<evidence type="ECO:0000256" key="1">
    <source>
        <dbReference type="ARBA" id="ARBA00004286"/>
    </source>
</evidence>
<dbReference type="InterPro" id="IPR017930">
    <property type="entry name" value="Myb_dom"/>
</dbReference>
<feature type="domain" description="SWIRM" evidence="17">
    <location>
        <begin position="510"/>
        <end position="597"/>
    </location>
</feature>
<dbReference type="InterPro" id="IPR043145">
    <property type="entry name" value="Znf_ZZ_sf"/>
</dbReference>
<dbReference type="GO" id="GO:0003713">
    <property type="term" value="F:transcription coactivator activity"/>
    <property type="evidence" value="ECO:0007669"/>
    <property type="project" value="TreeGrafter"/>
</dbReference>
<evidence type="ECO:0000259" key="15">
    <source>
        <dbReference type="PROSITE" id="PS50090"/>
    </source>
</evidence>
<feature type="region of interest" description="Disordered" evidence="14">
    <location>
        <begin position="501"/>
        <end position="526"/>
    </location>
</feature>
<feature type="domain" description="HTH myb-type" evidence="19">
    <location>
        <begin position="228"/>
        <end position="276"/>
    </location>
</feature>
<keyword evidence="3" id="KW-0158">Chromosome</keyword>
<accession>A0AB34GYD2</accession>
<keyword evidence="5 13" id="KW-0863">Zinc-finger</keyword>
<evidence type="ECO:0000313" key="21">
    <source>
        <dbReference type="Proteomes" id="UP001159641"/>
    </source>
</evidence>
<dbReference type="FunFam" id="3.30.60.90:FF:000020">
    <property type="entry name" value="Transcriptional adapter"/>
    <property type="match status" value="1"/>
</dbReference>
<feature type="domain" description="SANT" evidence="18">
    <location>
        <begin position="224"/>
        <end position="276"/>
    </location>
</feature>
<evidence type="ECO:0000256" key="9">
    <source>
        <dbReference type="ARBA" id="ARBA00023163"/>
    </source>
</evidence>
<evidence type="ECO:0000256" key="14">
    <source>
        <dbReference type="SAM" id="MobiDB-lite"/>
    </source>
</evidence>
<evidence type="ECO:0000313" key="20">
    <source>
        <dbReference type="EMBL" id="KAJ8783967.1"/>
    </source>
</evidence>
<evidence type="ECO:0000259" key="18">
    <source>
        <dbReference type="PROSITE" id="PS51293"/>
    </source>
</evidence>
<evidence type="ECO:0000256" key="3">
    <source>
        <dbReference type="ARBA" id="ARBA00022454"/>
    </source>
</evidence>
<keyword evidence="9" id="KW-0804">Transcription</keyword>
<dbReference type="SUPFAM" id="SSF46689">
    <property type="entry name" value="Homeodomain-like"/>
    <property type="match status" value="2"/>
</dbReference>
<dbReference type="GO" id="GO:0051726">
    <property type="term" value="P:regulation of cell cycle"/>
    <property type="evidence" value="ECO:0007669"/>
    <property type="project" value="UniProtKB-ARBA"/>
</dbReference>
<name>A0AB34GYD2_ESCRO</name>
<evidence type="ECO:0000256" key="5">
    <source>
        <dbReference type="ARBA" id="ARBA00022771"/>
    </source>
</evidence>
<evidence type="ECO:0000256" key="8">
    <source>
        <dbReference type="ARBA" id="ARBA00023125"/>
    </source>
</evidence>
<dbReference type="PROSITE" id="PS51294">
    <property type="entry name" value="HTH_MYB"/>
    <property type="match status" value="1"/>
</dbReference>
<dbReference type="Pfam" id="PF00249">
    <property type="entry name" value="Myb_DNA-binding"/>
    <property type="match status" value="1"/>
</dbReference>
<evidence type="ECO:0000256" key="4">
    <source>
        <dbReference type="ARBA" id="ARBA00022723"/>
    </source>
</evidence>
<evidence type="ECO:0000256" key="10">
    <source>
        <dbReference type="ARBA" id="ARBA00023242"/>
    </source>
</evidence>
<feature type="compositionally biased region" description="Polar residues" evidence="14">
    <location>
        <begin position="58"/>
        <end position="68"/>
    </location>
</feature>
<dbReference type="PROSITE" id="PS50135">
    <property type="entry name" value="ZF_ZZ_2"/>
    <property type="match status" value="1"/>
</dbReference>
<evidence type="ECO:0000259" key="17">
    <source>
        <dbReference type="PROSITE" id="PS50934"/>
    </source>
</evidence>
<feature type="domain" description="ZZ-type" evidence="16">
    <location>
        <begin position="166"/>
        <end position="223"/>
    </location>
</feature>
<dbReference type="InterPro" id="IPR000433">
    <property type="entry name" value="Znf_ZZ"/>
</dbReference>
<dbReference type="InterPro" id="IPR036388">
    <property type="entry name" value="WH-like_DNA-bd_sf"/>
</dbReference>
<evidence type="ECO:0000256" key="11">
    <source>
        <dbReference type="ARBA" id="ARBA00032714"/>
    </source>
</evidence>
<dbReference type="GO" id="GO:0006357">
    <property type="term" value="P:regulation of transcription by RNA polymerase II"/>
    <property type="evidence" value="ECO:0007669"/>
    <property type="project" value="TreeGrafter"/>
</dbReference>
<dbReference type="GO" id="GO:0008270">
    <property type="term" value="F:zinc ion binding"/>
    <property type="evidence" value="ECO:0007669"/>
    <property type="project" value="UniProtKB-KW"/>
</dbReference>
<keyword evidence="6" id="KW-0862">Zinc</keyword>
<dbReference type="PROSITE" id="PS50090">
    <property type="entry name" value="MYB_LIKE"/>
    <property type="match status" value="1"/>
</dbReference>
<keyword evidence="4" id="KW-0479">Metal-binding</keyword>
<organism evidence="20 21">
    <name type="scientific">Eschrichtius robustus</name>
    <name type="common">California gray whale</name>
    <name type="synonym">Eschrichtius gibbosus</name>
    <dbReference type="NCBI Taxonomy" id="9764"/>
    <lineage>
        <taxon>Eukaryota</taxon>
        <taxon>Metazoa</taxon>
        <taxon>Chordata</taxon>
        <taxon>Craniata</taxon>
        <taxon>Vertebrata</taxon>
        <taxon>Euteleostomi</taxon>
        <taxon>Mammalia</taxon>
        <taxon>Eutheria</taxon>
        <taxon>Laurasiatheria</taxon>
        <taxon>Artiodactyla</taxon>
        <taxon>Whippomorpha</taxon>
        <taxon>Cetacea</taxon>
        <taxon>Mysticeti</taxon>
        <taxon>Eschrichtiidae</taxon>
        <taxon>Eschrichtius</taxon>
    </lineage>
</organism>
<comment type="caution">
    <text evidence="20">The sequence shown here is derived from an EMBL/GenBank/DDBJ whole genome shotgun (WGS) entry which is preliminary data.</text>
</comment>
<dbReference type="CDD" id="cd02335">
    <property type="entry name" value="ZZ_ADA2"/>
    <property type="match status" value="1"/>
</dbReference>
<dbReference type="InterPro" id="IPR055141">
    <property type="entry name" value="TADA2A_B-like_dom"/>
</dbReference>
<comment type="function">
    <text evidence="12">Component of the ATAC complex, a complex with histone acetyltransferase activity on histones H3 and H4. Required for the function of some acidic activation domains, which activate transcription from a distant site. Binds double-stranded DNA. Binds dinucleosomes, probably at the linker region between neighboring nucleosomes. Plays a role in chromatin remodeling. May promote TP53/p53 'Lys-321' acetylation, leading to reduced TP53 stability and transcriptional activity. May also promote XRCC6 acetylation thus facilitating cell apoptosis in response to DNA damage.</text>
</comment>
<dbReference type="PANTHER" id="PTHR12374">
    <property type="entry name" value="TRANSCRIPTIONAL ADAPTOR 2 ADA2 -RELATED"/>
    <property type="match status" value="1"/>
</dbReference>
<evidence type="ECO:0000256" key="2">
    <source>
        <dbReference type="ARBA" id="ARBA00020742"/>
    </source>
</evidence>
<dbReference type="InterPro" id="IPR009057">
    <property type="entry name" value="Homeodomain-like_sf"/>
</dbReference>
<evidence type="ECO:0000256" key="12">
    <source>
        <dbReference type="ARBA" id="ARBA00053074"/>
    </source>
</evidence>
<dbReference type="GO" id="GO:0005634">
    <property type="term" value="C:nucleus"/>
    <property type="evidence" value="ECO:0007669"/>
    <property type="project" value="TreeGrafter"/>
</dbReference>
<dbReference type="PROSITE" id="PS50934">
    <property type="entry name" value="SWIRM"/>
    <property type="match status" value="1"/>
</dbReference>
<dbReference type="Gene3D" id="3.30.60.90">
    <property type="match status" value="1"/>
</dbReference>
<dbReference type="Pfam" id="PF04433">
    <property type="entry name" value="SWIRM"/>
    <property type="match status" value="1"/>
</dbReference>
<dbReference type="InterPro" id="IPR041983">
    <property type="entry name" value="ADA2-like_ZZ"/>
</dbReference>
<dbReference type="Gene3D" id="1.10.10.10">
    <property type="entry name" value="Winged helix-like DNA-binding domain superfamily/Winged helix DNA-binding domain"/>
    <property type="match status" value="1"/>
</dbReference>
<dbReference type="SMART" id="SM00717">
    <property type="entry name" value="SANT"/>
    <property type="match status" value="1"/>
</dbReference>
<dbReference type="GO" id="GO:0051302">
    <property type="term" value="P:regulation of cell division"/>
    <property type="evidence" value="ECO:0007669"/>
    <property type="project" value="UniProtKB-ARBA"/>
</dbReference>